<protein>
    <submittedName>
        <fullName evidence="1">DUF2196 domain-containing protein</fullName>
    </submittedName>
</protein>
<dbReference type="Pfam" id="PF09962">
    <property type="entry name" value="DUF2196"/>
    <property type="match status" value="1"/>
</dbReference>
<dbReference type="RefSeq" id="WP_022619586.1">
    <property type="nucleotide sequence ID" value="NZ_CP037850.1"/>
</dbReference>
<evidence type="ECO:0000313" key="1">
    <source>
        <dbReference type="EMBL" id="HBH1544350.1"/>
    </source>
</evidence>
<comment type="caution">
    <text evidence="1">The sequence shown here is derived from an EMBL/GenBank/DDBJ whole genome shotgun (WGS) entry which is preliminary data.</text>
</comment>
<name>A0AAN6A7N1_CLODI</name>
<dbReference type="AlphaFoldDB" id="A0AAN6A7N1"/>
<reference evidence="1" key="1">
    <citation type="journal article" date="2018" name="Genome Biol.">
        <title>SKESA: strategic k-mer extension for scrupulous assemblies.</title>
        <authorList>
            <person name="Souvorov A."/>
            <person name="Agarwala R."/>
            <person name="Lipman D.J."/>
        </authorList>
    </citation>
    <scope>NUCLEOTIDE SEQUENCE</scope>
    <source>
        <strain evidence="1">HN1000</strain>
    </source>
</reference>
<gene>
    <name evidence="1" type="ORF">KRM00_003899</name>
</gene>
<dbReference type="EMBL" id="DAEPXK010000075">
    <property type="protein sequence ID" value="HBH1544350.1"/>
    <property type="molecule type" value="Genomic_DNA"/>
</dbReference>
<sequence length="180" mass="21083">MYVDTSKLDNIFKGLLVEIVAKEDKESQKLTRGYVDTIISKKDKKGGIIVELTNGKKGAVKDIVNKNQLKKENFKFYNLFINESKIYSIWDKLNKKFLVVRHLNKISGSHENIAYLFDDIEMAKKELNKISDKNYVLKPISRKRFITDSFKDSNVRAFSINKKRKITKEKLLELEIYLKK</sequence>
<evidence type="ECO:0000313" key="2">
    <source>
        <dbReference type="Proteomes" id="UP000878956"/>
    </source>
</evidence>
<accession>A0AAN6A7N1</accession>
<reference evidence="1" key="2">
    <citation type="submission" date="2021-06" db="EMBL/GenBank/DDBJ databases">
        <authorList>
            <consortium name="NCBI Pathogen Detection Project"/>
        </authorList>
    </citation>
    <scope>NUCLEOTIDE SEQUENCE</scope>
    <source>
        <strain evidence="1">HN1000</strain>
    </source>
</reference>
<proteinExistence type="predicted"/>
<dbReference type="InterPro" id="IPR019240">
    <property type="entry name" value="DUF2196"/>
</dbReference>
<dbReference type="Proteomes" id="UP000878956">
    <property type="component" value="Unassembled WGS sequence"/>
</dbReference>
<organism evidence="1 2">
    <name type="scientific">Clostridioides difficile</name>
    <name type="common">Peptoclostridium difficile</name>
    <dbReference type="NCBI Taxonomy" id="1496"/>
    <lineage>
        <taxon>Bacteria</taxon>
        <taxon>Bacillati</taxon>
        <taxon>Bacillota</taxon>
        <taxon>Clostridia</taxon>
        <taxon>Peptostreptococcales</taxon>
        <taxon>Peptostreptococcaceae</taxon>
        <taxon>Clostridioides</taxon>
    </lineage>
</organism>